<dbReference type="Pfam" id="PF19055">
    <property type="entry name" value="ABC2_membrane_7"/>
    <property type="match status" value="1"/>
</dbReference>
<dbReference type="GO" id="GO:0005886">
    <property type="term" value="C:plasma membrane"/>
    <property type="evidence" value="ECO:0007669"/>
    <property type="project" value="TreeGrafter"/>
</dbReference>
<dbReference type="InterPro" id="IPR050352">
    <property type="entry name" value="ABCG_transporters"/>
</dbReference>
<evidence type="ECO:0000313" key="10">
    <source>
        <dbReference type="EMBL" id="KJH52207.1"/>
    </source>
</evidence>
<keyword evidence="5" id="KW-0547">Nucleotide-binding</keyword>
<proteinExistence type="inferred from homology"/>
<keyword evidence="7" id="KW-1133">Transmembrane helix</keyword>
<keyword evidence="3" id="KW-0813">Transport</keyword>
<accession>A0A0D8Y7Q3</accession>
<dbReference type="STRING" id="29172.A0A0D8Y7Q3"/>
<dbReference type="PROSITE" id="PS50893">
    <property type="entry name" value="ABC_TRANSPORTER_2"/>
    <property type="match status" value="1"/>
</dbReference>
<dbReference type="PROSITE" id="PS00211">
    <property type="entry name" value="ABC_TRANSPORTER_1"/>
    <property type="match status" value="1"/>
</dbReference>
<dbReference type="GO" id="GO:0140359">
    <property type="term" value="F:ABC-type transporter activity"/>
    <property type="evidence" value="ECO:0007669"/>
    <property type="project" value="InterPro"/>
</dbReference>
<evidence type="ECO:0000256" key="4">
    <source>
        <dbReference type="ARBA" id="ARBA00022692"/>
    </source>
</evidence>
<evidence type="ECO:0000256" key="7">
    <source>
        <dbReference type="ARBA" id="ARBA00022989"/>
    </source>
</evidence>
<dbReference type="OrthoDB" id="66620at2759"/>
<dbReference type="InterPro" id="IPR017871">
    <property type="entry name" value="ABC_transporter-like_CS"/>
</dbReference>
<keyword evidence="8" id="KW-0472">Membrane</keyword>
<name>A0A0D8Y7Q3_DICVI</name>
<reference evidence="10 11" key="1">
    <citation type="submission" date="2013-11" db="EMBL/GenBank/DDBJ databases">
        <title>Draft genome of the bovine lungworm Dictyocaulus viviparus.</title>
        <authorList>
            <person name="Mitreva M."/>
        </authorList>
    </citation>
    <scope>NUCLEOTIDE SEQUENCE [LARGE SCALE GENOMIC DNA]</scope>
    <source>
        <strain evidence="10 11">HannoverDv2000</strain>
    </source>
</reference>
<organism evidence="10 11">
    <name type="scientific">Dictyocaulus viviparus</name>
    <name type="common">Bovine lungworm</name>
    <dbReference type="NCBI Taxonomy" id="29172"/>
    <lineage>
        <taxon>Eukaryota</taxon>
        <taxon>Metazoa</taxon>
        <taxon>Ecdysozoa</taxon>
        <taxon>Nematoda</taxon>
        <taxon>Chromadorea</taxon>
        <taxon>Rhabditida</taxon>
        <taxon>Rhabditina</taxon>
        <taxon>Rhabditomorpha</taxon>
        <taxon>Strongyloidea</taxon>
        <taxon>Metastrongylidae</taxon>
        <taxon>Dictyocaulus</taxon>
    </lineage>
</organism>
<gene>
    <name evidence="10" type="ORF">DICVIV_01535</name>
</gene>
<evidence type="ECO:0000313" key="11">
    <source>
        <dbReference type="Proteomes" id="UP000053766"/>
    </source>
</evidence>
<dbReference type="InterPro" id="IPR043926">
    <property type="entry name" value="ABCG_dom"/>
</dbReference>
<evidence type="ECO:0000256" key="8">
    <source>
        <dbReference type="ARBA" id="ARBA00023136"/>
    </source>
</evidence>
<comment type="similarity">
    <text evidence="2">Belongs to the ABC transporter superfamily. ABCG family. Eye pigment precursor importer (TC 3.A.1.204) subfamily.</text>
</comment>
<dbReference type="GO" id="GO:0016887">
    <property type="term" value="F:ATP hydrolysis activity"/>
    <property type="evidence" value="ECO:0007669"/>
    <property type="project" value="InterPro"/>
</dbReference>
<dbReference type="PANTHER" id="PTHR48041">
    <property type="entry name" value="ABC TRANSPORTER G FAMILY MEMBER 28"/>
    <property type="match status" value="1"/>
</dbReference>
<keyword evidence="4" id="KW-0812">Transmembrane</keyword>
<sequence length="291" mass="32242">MCFIFSGAGKTTLMNTLLHRNLSGLDVDGEILVNGQNIGNGVTSVSAYVQQEDLFVGTLTVREHLMIQAKMKLPSTFTKDMRIAKVEEVIKDMLLEGPQSSRIGVPGIVKGISGGEMKRLSFATEMLSNPQILFCDEPTTGLDSHMAEVVVKTLDSLAGEKGKTVICTIHQPSSEVFEIFDKVVFLAQGRVAFHGPPDEAVWFFAECGYILPDHMNPADHFIDTLAIWPDSEEECKIRANEICNKFAISKYASELNAQMKEAEKPRSLCSHRGARFPDLVSALFLRLKRQF</sequence>
<evidence type="ECO:0000259" key="9">
    <source>
        <dbReference type="PROSITE" id="PS50893"/>
    </source>
</evidence>
<dbReference type="GO" id="GO:0005524">
    <property type="term" value="F:ATP binding"/>
    <property type="evidence" value="ECO:0007669"/>
    <property type="project" value="UniProtKB-KW"/>
</dbReference>
<evidence type="ECO:0000256" key="1">
    <source>
        <dbReference type="ARBA" id="ARBA00004141"/>
    </source>
</evidence>
<dbReference type="SMART" id="SM00382">
    <property type="entry name" value="AAA"/>
    <property type="match status" value="1"/>
</dbReference>
<dbReference type="Proteomes" id="UP000053766">
    <property type="component" value="Unassembled WGS sequence"/>
</dbReference>
<dbReference type="SUPFAM" id="SSF52540">
    <property type="entry name" value="P-loop containing nucleoside triphosphate hydrolases"/>
    <property type="match status" value="1"/>
</dbReference>
<evidence type="ECO:0000256" key="6">
    <source>
        <dbReference type="ARBA" id="ARBA00022840"/>
    </source>
</evidence>
<keyword evidence="6 10" id="KW-0067">ATP-binding</keyword>
<evidence type="ECO:0000256" key="3">
    <source>
        <dbReference type="ARBA" id="ARBA00022448"/>
    </source>
</evidence>
<dbReference type="Pfam" id="PF00005">
    <property type="entry name" value="ABC_tran"/>
    <property type="match status" value="1"/>
</dbReference>
<comment type="subcellular location">
    <subcellularLocation>
        <location evidence="1">Membrane</location>
        <topology evidence="1">Multi-pass membrane protein</topology>
    </subcellularLocation>
</comment>
<dbReference type="PANTHER" id="PTHR48041:SF131">
    <property type="entry name" value="ABC TRANSPORTER DOMAIN-CONTAINING PROTEIN"/>
    <property type="match status" value="1"/>
</dbReference>
<dbReference type="Gene3D" id="3.40.50.300">
    <property type="entry name" value="P-loop containing nucleotide triphosphate hydrolases"/>
    <property type="match status" value="1"/>
</dbReference>
<protein>
    <submittedName>
        <fullName evidence="10">ABC transporter, ATP-binding protein</fullName>
    </submittedName>
</protein>
<evidence type="ECO:0000256" key="2">
    <source>
        <dbReference type="ARBA" id="ARBA00005814"/>
    </source>
</evidence>
<dbReference type="InterPro" id="IPR003593">
    <property type="entry name" value="AAA+_ATPase"/>
</dbReference>
<evidence type="ECO:0000256" key="5">
    <source>
        <dbReference type="ARBA" id="ARBA00022741"/>
    </source>
</evidence>
<feature type="domain" description="ABC transporter" evidence="9">
    <location>
        <begin position="3"/>
        <end position="213"/>
    </location>
</feature>
<dbReference type="InterPro" id="IPR027417">
    <property type="entry name" value="P-loop_NTPase"/>
</dbReference>
<dbReference type="InterPro" id="IPR003439">
    <property type="entry name" value="ABC_transporter-like_ATP-bd"/>
</dbReference>
<dbReference type="EMBL" id="KN716168">
    <property type="protein sequence ID" value="KJH52207.1"/>
    <property type="molecule type" value="Genomic_DNA"/>
</dbReference>
<reference evidence="11" key="2">
    <citation type="journal article" date="2016" name="Sci. Rep.">
        <title>Dictyocaulus viviparus genome, variome and transcriptome elucidate lungworm biology and support future intervention.</title>
        <authorList>
            <person name="McNulty S.N."/>
            <person name="Strube C."/>
            <person name="Rosa B.A."/>
            <person name="Martin J.C."/>
            <person name="Tyagi R."/>
            <person name="Choi Y.J."/>
            <person name="Wang Q."/>
            <person name="Hallsworth Pepin K."/>
            <person name="Zhang X."/>
            <person name="Ozersky P."/>
            <person name="Wilson R.K."/>
            <person name="Sternberg P.W."/>
            <person name="Gasser R.B."/>
            <person name="Mitreva M."/>
        </authorList>
    </citation>
    <scope>NUCLEOTIDE SEQUENCE [LARGE SCALE GENOMIC DNA]</scope>
    <source>
        <strain evidence="11">HannoverDv2000</strain>
    </source>
</reference>
<keyword evidence="11" id="KW-1185">Reference proteome</keyword>
<dbReference type="AlphaFoldDB" id="A0A0D8Y7Q3"/>